<organism evidence="10 11">
    <name type="scientific">Nocardioides marmoriginsengisoli</name>
    <dbReference type="NCBI Taxonomy" id="661483"/>
    <lineage>
        <taxon>Bacteria</taxon>
        <taxon>Bacillati</taxon>
        <taxon>Actinomycetota</taxon>
        <taxon>Actinomycetes</taxon>
        <taxon>Propionibacteriales</taxon>
        <taxon>Nocardioidaceae</taxon>
        <taxon>Nocardioides</taxon>
    </lineage>
</organism>
<evidence type="ECO:0000256" key="1">
    <source>
        <dbReference type="ARBA" id="ARBA00001974"/>
    </source>
</evidence>
<evidence type="ECO:0000256" key="3">
    <source>
        <dbReference type="ARBA" id="ARBA00022630"/>
    </source>
</evidence>
<dbReference type="PANTHER" id="PTHR43884">
    <property type="entry name" value="ACYL-COA DEHYDROGENASE"/>
    <property type="match status" value="1"/>
</dbReference>
<comment type="similarity">
    <text evidence="2 6">Belongs to the acyl-CoA dehydrogenase family.</text>
</comment>
<dbReference type="Gene3D" id="1.10.540.10">
    <property type="entry name" value="Acyl-CoA dehydrogenase/oxidase, N-terminal domain"/>
    <property type="match status" value="1"/>
</dbReference>
<dbReference type="Pfam" id="PF02771">
    <property type="entry name" value="Acyl-CoA_dh_N"/>
    <property type="match status" value="1"/>
</dbReference>
<dbReference type="InterPro" id="IPR037069">
    <property type="entry name" value="AcylCoA_DH/ox_N_sf"/>
</dbReference>
<evidence type="ECO:0000313" key="11">
    <source>
        <dbReference type="Proteomes" id="UP000267128"/>
    </source>
</evidence>
<dbReference type="Gene3D" id="1.20.140.10">
    <property type="entry name" value="Butyryl-CoA Dehydrogenase, subunit A, domain 3"/>
    <property type="match status" value="1"/>
</dbReference>
<dbReference type="SUPFAM" id="SSF56645">
    <property type="entry name" value="Acyl-CoA dehydrogenase NM domain-like"/>
    <property type="match status" value="1"/>
</dbReference>
<dbReference type="Pfam" id="PF00441">
    <property type="entry name" value="Acyl-CoA_dh_1"/>
    <property type="match status" value="1"/>
</dbReference>
<feature type="domain" description="Acyl-CoA oxidase/dehydrogenase middle" evidence="8">
    <location>
        <begin position="132"/>
        <end position="226"/>
    </location>
</feature>
<evidence type="ECO:0000259" key="9">
    <source>
        <dbReference type="Pfam" id="PF02771"/>
    </source>
</evidence>
<dbReference type="EMBL" id="RJSE01000007">
    <property type="protein sequence ID" value="RNL62783.1"/>
    <property type="molecule type" value="Genomic_DNA"/>
</dbReference>
<dbReference type="InterPro" id="IPR013786">
    <property type="entry name" value="AcylCoA_DH/ox_N"/>
</dbReference>
<evidence type="ECO:0000256" key="5">
    <source>
        <dbReference type="ARBA" id="ARBA00023002"/>
    </source>
</evidence>
<evidence type="ECO:0000256" key="4">
    <source>
        <dbReference type="ARBA" id="ARBA00022827"/>
    </source>
</evidence>
<keyword evidence="3 6" id="KW-0285">Flavoprotein</keyword>
<dbReference type="InterPro" id="IPR036250">
    <property type="entry name" value="AcylCo_DH-like_C"/>
</dbReference>
<keyword evidence="5 6" id="KW-0560">Oxidoreductase</keyword>
<evidence type="ECO:0000313" key="10">
    <source>
        <dbReference type="EMBL" id="RNL62783.1"/>
    </source>
</evidence>
<dbReference type="Proteomes" id="UP000267128">
    <property type="component" value="Unassembled WGS sequence"/>
</dbReference>
<dbReference type="OrthoDB" id="142556at2"/>
<dbReference type="PANTHER" id="PTHR43884:SF12">
    <property type="entry name" value="ISOVALERYL-COA DEHYDROGENASE, MITOCHONDRIAL-RELATED"/>
    <property type="match status" value="1"/>
</dbReference>
<dbReference type="RefSeq" id="WP_123228077.1">
    <property type="nucleotide sequence ID" value="NZ_RJSE01000007.1"/>
</dbReference>
<keyword evidence="4 6" id="KW-0274">FAD</keyword>
<accession>A0A3N0CIL5</accession>
<dbReference type="GO" id="GO:0050660">
    <property type="term" value="F:flavin adenine dinucleotide binding"/>
    <property type="evidence" value="ECO:0007669"/>
    <property type="project" value="InterPro"/>
</dbReference>
<protein>
    <submittedName>
        <fullName evidence="10">Acyl-CoA dehydrogenase</fullName>
    </submittedName>
</protein>
<evidence type="ECO:0000256" key="2">
    <source>
        <dbReference type="ARBA" id="ARBA00009347"/>
    </source>
</evidence>
<gene>
    <name evidence="10" type="ORF">EFK50_13635</name>
</gene>
<dbReference type="InterPro" id="IPR009100">
    <property type="entry name" value="AcylCoA_DH/oxidase_NM_dom_sf"/>
</dbReference>
<dbReference type="InterPro" id="IPR006091">
    <property type="entry name" value="Acyl-CoA_Oxase/DH_mid-dom"/>
</dbReference>
<evidence type="ECO:0000256" key="6">
    <source>
        <dbReference type="RuleBase" id="RU362125"/>
    </source>
</evidence>
<dbReference type="InterPro" id="IPR046373">
    <property type="entry name" value="Acyl-CoA_Oxase/DH_mid-dom_sf"/>
</dbReference>
<keyword evidence="11" id="KW-1185">Reference proteome</keyword>
<name>A0A3N0CIL5_9ACTN</name>
<dbReference type="SUPFAM" id="SSF47203">
    <property type="entry name" value="Acyl-CoA dehydrogenase C-terminal domain-like"/>
    <property type="match status" value="1"/>
</dbReference>
<comment type="caution">
    <text evidence="10">The sequence shown here is derived from an EMBL/GenBank/DDBJ whole genome shotgun (WGS) entry which is preliminary data.</text>
</comment>
<sequence length="388" mass="42648">MSSSLKFSPRTIFDEDHDRFREMVRTFIEREAAPHFERWEDAKIVDRSFYEAAGEQGLLLFAAPAELGGPDVDDFRFNAILDEEFGRAGMSSAGLGLALQNDVLGPYFLELTNDEQRRRWVPGLVAGTSIAAIAMTEPGTGSDLSGIRTRATLDGDHYVLNGAKTFISSGQNADLVVVAARTSDHPHRGLTLLVVEAGMEGFERGRNLDKLGLRGQDTSELSFTDVRVPVSNRLGDEGAGFLSLVRNLPQERMSLAVTAVACSVGMLEWTLDYVNERQAFGQSIGSFQNTRFTLSELATEVEIAQTFVDSCLSELVAKTLTPVKAAKAKWWTTELQNRVAAQCLQLHGGYGFMMEYPIARAYADARIQTIYGGTTEIMKEIIGRDLGL</sequence>
<evidence type="ECO:0000259" key="8">
    <source>
        <dbReference type="Pfam" id="PF02770"/>
    </source>
</evidence>
<dbReference type="InterPro" id="IPR009075">
    <property type="entry name" value="AcylCo_DH/oxidase_C"/>
</dbReference>
<dbReference type="PROSITE" id="PS00073">
    <property type="entry name" value="ACYL_COA_DH_2"/>
    <property type="match status" value="1"/>
</dbReference>
<dbReference type="GO" id="GO:0003995">
    <property type="term" value="F:acyl-CoA dehydrogenase activity"/>
    <property type="evidence" value="ECO:0007669"/>
    <property type="project" value="InterPro"/>
</dbReference>
<reference evidence="10 11" key="1">
    <citation type="submission" date="2018-11" db="EMBL/GenBank/DDBJ databases">
        <authorList>
            <person name="Li F."/>
        </authorList>
    </citation>
    <scope>NUCLEOTIDE SEQUENCE [LARGE SCALE GENOMIC DNA]</scope>
    <source>
        <strain evidence="10 11">Gsoil 097</strain>
    </source>
</reference>
<dbReference type="AlphaFoldDB" id="A0A3N0CIL5"/>
<feature type="domain" description="Acyl-CoA dehydrogenase/oxidase C-terminal" evidence="7">
    <location>
        <begin position="238"/>
        <end position="386"/>
    </location>
</feature>
<proteinExistence type="inferred from homology"/>
<evidence type="ECO:0000259" key="7">
    <source>
        <dbReference type="Pfam" id="PF00441"/>
    </source>
</evidence>
<dbReference type="Gene3D" id="2.40.110.10">
    <property type="entry name" value="Butyryl-CoA Dehydrogenase, subunit A, domain 2"/>
    <property type="match status" value="1"/>
</dbReference>
<comment type="cofactor">
    <cofactor evidence="1 6">
        <name>FAD</name>
        <dbReference type="ChEBI" id="CHEBI:57692"/>
    </cofactor>
</comment>
<dbReference type="InterPro" id="IPR006089">
    <property type="entry name" value="Acyl-CoA_DH_CS"/>
</dbReference>
<dbReference type="FunFam" id="2.40.110.10:FF:000002">
    <property type="entry name" value="Acyl-CoA dehydrogenase fadE12"/>
    <property type="match status" value="1"/>
</dbReference>
<feature type="domain" description="Acyl-CoA dehydrogenase/oxidase N-terminal" evidence="9">
    <location>
        <begin position="15"/>
        <end position="127"/>
    </location>
</feature>
<dbReference type="FunFam" id="1.20.140.10:FF:000001">
    <property type="entry name" value="Acyl-CoA dehydrogenase"/>
    <property type="match status" value="1"/>
</dbReference>
<dbReference type="Pfam" id="PF02770">
    <property type="entry name" value="Acyl-CoA_dh_M"/>
    <property type="match status" value="1"/>
</dbReference>